<dbReference type="EMBL" id="BAABIL010000345">
    <property type="protein sequence ID" value="GAA4982884.1"/>
    <property type="molecule type" value="Genomic_DNA"/>
</dbReference>
<dbReference type="RefSeq" id="WP_345712714.1">
    <property type="nucleotide sequence ID" value="NZ_BAABIL010000345.1"/>
</dbReference>
<sequence>MARPEAVVPAPVAVPGADLADLRERLRRTRWPEPATVDGWSQGVPLEFLQELCLYWAERYDWRAAERRLNAAGPVRTRVDGLGLHALHVVSPEPGALPLLLLHGWPGSVLELLDVLGPLSDPRAHGGDPADAFTLVVPSLPGYGFSDRPAEPGWGIERTAAACAELVARLGHGRFGTAGCDWGTSISTVLARDHPDRVLMAHLVPPLVAPDPATLHEATPRERAAIAATAAGEADSGYALVHRTRPQTIGYALVDSPAALCAWLVEKFWAWSEDPAALDRDRVLDVVTSYWLTGTGASAARLYRESHAAVSSWFTGEASFTVDVPVACTVFPADNPRPSRRWAGRRFRDVRHWGEPARGGHFPALEQPAVLVAELRAGFRHVR</sequence>
<comment type="caution">
    <text evidence="5">The sequence shown here is derived from an EMBL/GenBank/DDBJ whole genome shotgun (WGS) entry which is preliminary data.</text>
</comment>
<dbReference type="PRINTS" id="PR00412">
    <property type="entry name" value="EPOXHYDRLASE"/>
</dbReference>
<reference evidence="6" key="1">
    <citation type="journal article" date="2019" name="Int. J. Syst. Evol. Microbiol.">
        <title>The Global Catalogue of Microorganisms (GCM) 10K type strain sequencing project: providing services to taxonomists for standard genome sequencing and annotation.</title>
        <authorList>
            <consortium name="The Broad Institute Genomics Platform"/>
            <consortium name="The Broad Institute Genome Sequencing Center for Infectious Disease"/>
            <person name="Wu L."/>
            <person name="Ma J."/>
        </authorList>
    </citation>
    <scope>NUCLEOTIDE SEQUENCE [LARGE SCALE GENOMIC DNA]</scope>
    <source>
        <strain evidence="6">JCM 18126</strain>
    </source>
</reference>
<keyword evidence="3 5" id="KW-0378">Hydrolase</keyword>
<keyword evidence="2" id="KW-0058">Aromatic hydrocarbons catabolism</keyword>
<name>A0ABP9HYY5_9ACTN</name>
<gene>
    <name evidence="5" type="ORF">GCM10023225_23150</name>
</gene>
<dbReference type="InterPro" id="IPR000639">
    <property type="entry name" value="Epox_hydrolase-like"/>
</dbReference>
<keyword evidence="6" id="KW-1185">Reference proteome</keyword>
<proteinExistence type="inferred from homology"/>
<dbReference type="Proteomes" id="UP001501195">
    <property type="component" value="Unassembled WGS sequence"/>
</dbReference>
<dbReference type="SUPFAM" id="SSF53474">
    <property type="entry name" value="alpha/beta-Hydrolases"/>
    <property type="match status" value="1"/>
</dbReference>
<protein>
    <submittedName>
        <fullName evidence="5">Epoxide hydrolase</fullName>
    </submittedName>
</protein>
<evidence type="ECO:0000313" key="6">
    <source>
        <dbReference type="Proteomes" id="UP001501195"/>
    </source>
</evidence>
<dbReference type="PIRSF" id="PIRSF001112">
    <property type="entry name" value="Epoxide_hydrolase"/>
    <property type="match status" value="1"/>
</dbReference>
<evidence type="ECO:0000256" key="3">
    <source>
        <dbReference type="ARBA" id="ARBA00022801"/>
    </source>
</evidence>
<dbReference type="InterPro" id="IPR010497">
    <property type="entry name" value="Epoxide_hydro_N"/>
</dbReference>
<evidence type="ECO:0000259" key="4">
    <source>
        <dbReference type="Pfam" id="PF06441"/>
    </source>
</evidence>
<evidence type="ECO:0000313" key="5">
    <source>
        <dbReference type="EMBL" id="GAA4982884.1"/>
    </source>
</evidence>
<evidence type="ECO:0000256" key="1">
    <source>
        <dbReference type="ARBA" id="ARBA00010088"/>
    </source>
</evidence>
<accession>A0ABP9HYY5</accession>
<organism evidence="5 6">
    <name type="scientific">Kineococcus glutinatus</name>
    <dbReference type="NCBI Taxonomy" id="1070872"/>
    <lineage>
        <taxon>Bacteria</taxon>
        <taxon>Bacillati</taxon>
        <taxon>Actinomycetota</taxon>
        <taxon>Actinomycetes</taxon>
        <taxon>Kineosporiales</taxon>
        <taxon>Kineosporiaceae</taxon>
        <taxon>Kineococcus</taxon>
    </lineage>
</organism>
<dbReference type="PANTHER" id="PTHR21661:SF35">
    <property type="entry name" value="EPOXIDE HYDROLASE"/>
    <property type="match status" value="1"/>
</dbReference>
<feature type="domain" description="Epoxide hydrolase N-terminal" evidence="4">
    <location>
        <begin position="9"/>
        <end position="111"/>
    </location>
</feature>
<dbReference type="GO" id="GO:0016787">
    <property type="term" value="F:hydrolase activity"/>
    <property type="evidence" value="ECO:0007669"/>
    <property type="project" value="UniProtKB-KW"/>
</dbReference>
<dbReference type="PANTHER" id="PTHR21661">
    <property type="entry name" value="EPOXIDE HYDROLASE 1-RELATED"/>
    <property type="match status" value="1"/>
</dbReference>
<evidence type="ECO:0000256" key="2">
    <source>
        <dbReference type="ARBA" id="ARBA00022797"/>
    </source>
</evidence>
<comment type="similarity">
    <text evidence="1">Belongs to the peptidase S33 family.</text>
</comment>
<dbReference type="InterPro" id="IPR029058">
    <property type="entry name" value="AB_hydrolase_fold"/>
</dbReference>
<dbReference type="Gene3D" id="3.40.50.1820">
    <property type="entry name" value="alpha/beta hydrolase"/>
    <property type="match status" value="1"/>
</dbReference>
<dbReference type="InterPro" id="IPR016292">
    <property type="entry name" value="Epoxide_hydrolase"/>
</dbReference>
<dbReference type="Pfam" id="PF06441">
    <property type="entry name" value="EHN"/>
    <property type="match status" value="1"/>
</dbReference>